<dbReference type="PANTHER" id="PTHR32305">
    <property type="match status" value="1"/>
</dbReference>
<dbReference type="Pfam" id="PF20148">
    <property type="entry name" value="DUF6531"/>
    <property type="match status" value="1"/>
</dbReference>
<feature type="compositionally biased region" description="Basic and acidic residues" evidence="2">
    <location>
        <begin position="1157"/>
        <end position="1167"/>
    </location>
</feature>
<evidence type="ECO:0000259" key="4">
    <source>
        <dbReference type="Pfam" id="PF25023"/>
    </source>
</evidence>
<dbReference type="PANTHER" id="PTHR32305:SF15">
    <property type="entry name" value="PROTEIN RHSA-RELATED"/>
    <property type="match status" value="1"/>
</dbReference>
<dbReference type="Proteomes" id="UP000224974">
    <property type="component" value="Unassembled WGS sequence"/>
</dbReference>
<evidence type="ECO:0000256" key="1">
    <source>
        <dbReference type="ARBA" id="ARBA00022737"/>
    </source>
</evidence>
<dbReference type="InterPro" id="IPR050708">
    <property type="entry name" value="T6SS_VgrG/RHS"/>
</dbReference>
<proteinExistence type="predicted"/>
<dbReference type="Pfam" id="PF05593">
    <property type="entry name" value="RHS_repeat"/>
    <property type="match status" value="1"/>
</dbReference>
<feature type="region of interest" description="Disordered" evidence="2">
    <location>
        <begin position="69"/>
        <end position="104"/>
    </location>
</feature>
<gene>
    <name evidence="5" type="ORF">CRN84_18965</name>
</gene>
<reference evidence="6" key="1">
    <citation type="submission" date="2017-09" db="EMBL/GenBank/DDBJ databases">
        <title>FDA dAtabase for Regulatory Grade micrObial Sequences (FDA-ARGOS): Supporting development and validation of Infectious Disease Dx tests.</title>
        <authorList>
            <person name="Minogue T."/>
            <person name="Wolcott M."/>
            <person name="Wasieloski L."/>
            <person name="Aguilar W."/>
            <person name="Moore D."/>
            <person name="Tallon L."/>
            <person name="Sadzewicz L."/>
            <person name="Ott S."/>
            <person name="Zhao X."/>
            <person name="Nagaraj S."/>
            <person name="Vavikolanu K."/>
            <person name="Aluvathingal J."/>
            <person name="Nadendla S."/>
            <person name="Sichtig H."/>
        </authorList>
    </citation>
    <scope>NUCLEOTIDE SEQUENCE [LARGE SCALE GENOMIC DNA]</scope>
    <source>
        <strain evidence="6">FDAARGOS_387</strain>
    </source>
</reference>
<feature type="domain" description="Teneurin-like YD-shell" evidence="4">
    <location>
        <begin position="475"/>
        <end position="577"/>
    </location>
</feature>
<dbReference type="InterPro" id="IPR056823">
    <property type="entry name" value="TEN-like_YD-shell"/>
</dbReference>
<comment type="caution">
    <text evidence="5">The sequence shown here is derived from an EMBL/GenBank/DDBJ whole genome shotgun (WGS) entry which is preliminary data.</text>
</comment>
<dbReference type="RefSeq" id="WP_029093432.1">
    <property type="nucleotide sequence ID" value="NZ_PDDX01000001.1"/>
</dbReference>
<dbReference type="Pfam" id="PF25023">
    <property type="entry name" value="TEN_YD-shell"/>
    <property type="match status" value="3"/>
</dbReference>
<evidence type="ECO:0000256" key="2">
    <source>
        <dbReference type="SAM" id="MobiDB-lite"/>
    </source>
</evidence>
<protein>
    <submittedName>
        <fullName evidence="5">Type IV secretion protein Rhs</fullName>
    </submittedName>
</protein>
<dbReference type="InterPro" id="IPR031325">
    <property type="entry name" value="RHS_repeat"/>
</dbReference>
<dbReference type="NCBIfam" id="TIGR01643">
    <property type="entry name" value="YD_repeat_2x"/>
    <property type="match status" value="7"/>
</dbReference>
<dbReference type="Gene3D" id="2.180.10.10">
    <property type="entry name" value="RHS repeat-associated core"/>
    <property type="match status" value="4"/>
</dbReference>
<name>A0A2C6DSG2_9GAMM</name>
<dbReference type="NCBIfam" id="TIGR03696">
    <property type="entry name" value="Rhs_assc_core"/>
    <property type="match status" value="1"/>
</dbReference>
<feature type="domain" description="DUF6531" evidence="3">
    <location>
        <begin position="103"/>
        <end position="176"/>
    </location>
</feature>
<dbReference type="InterPro" id="IPR006530">
    <property type="entry name" value="YD"/>
</dbReference>
<dbReference type="EMBL" id="PDDX01000001">
    <property type="protein sequence ID" value="PHI31272.1"/>
    <property type="molecule type" value="Genomic_DNA"/>
</dbReference>
<evidence type="ECO:0000313" key="6">
    <source>
        <dbReference type="Proteomes" id="UP000224974"/>
    </source>
</evidence>
<dbReference type="InterPro" id="IPR045351">
    <property type="entry name" value="DUF6531"/>
</dbReference>
<feature type="compositionally biased region" description="Polar residues" evidence="2">
    <location>
        <begin position="69"/>
        <end position="100"/>
    </location>
</feature>
<feature type="domain" description="Teneurin-like YD-shell" evidence="4">
    <location>
        <begin position="845"/>
        <end position="1120"/>
    </location>
</feature>
<keyword evidence="1" id="KW-0677">Repeat</keyword>
<dbReference type="InterPro" id="IPR022385">
    <property type="entry name" value="Rhs_assc_core"/>
</dbReference>
<sequence>MPSSPLMFKGFKRLIDPIREILTEAADSVATATVQSKLARGGGIRSSELQRVNLGGTRATVHSSEVTIEGTQLTTTSNVPDANKPSTNPAGDVSSGTNDPLSGDPISMVTGEERLTLVDGVLPGLMPFTFQRTYASSAVETLNGLGFGWSHSLSHRLLFEDGQVEWHDHENIIISFPEPVNGKATISNQMSGAEIALTAGDGIYQLTQSRGQGIYRFQRQGNEARLIAITNQYGQGVTVKYDAFRRISSVIQEGAARYHFDYHVDFPELMTQIVPSIYRGADFNETDGWQALPPIMTYHYNDKKQLIRTVSASGEQELFAYRDDHVLIRRELAGGAVFHWEWDGEGKHARCRRQYGNFDQLDIHYQWDDEKGLSTETHRDGTQHVYQHDGAARLIYEKNAAGHEIRQTFDDKGLLICRQEADGNKTHYEYDSDGHRVGVTYPDGQSVRYDYFLGTLRFIRHFGELGKEQRWAYHYNDQNEVNCQVSPGGQETHYHYDEQGKIARVDYPNQTHQSFRWDTLGRLVEEALSHGGLRHYEYQNLSTQPSKVTDEHGQVILYHWDAAGRLAEQTFPDGTRRQYTYNAYGKVTSFTDELGRTTRYDYAEPLHLLTRKQLPDGSELHYRYDNTHLQVSDIINQKGEIYHIGYTPTGLMSEEIGFDNAKTTYAYDRKGQLAAKCEFGNEHDSEPLVTHYLRDPMGRVLIKVLPDGTKDRYHYDEFGQLQQILDDQNNVLAWEYNQNGQLTAEHQSWATMRHYYDDDTGQLRASKLPDGQMIDYRHIDGQLRGMTLDDNPIAAFNYDNGGRVRERRQGNGLVNRYQYDHLGRLTEHLLREGFEDNPQTLWQQHYGYQADGELTTISGSNAREYQYDPIGQLISAGDPQAKADEHHAYHVETFQYDVAGNRISGEGTVDNAATGNRLSFFGDRHFEYDRFGNLIAERRGTEHKLLTTYEYDCRHRLIKHVSPNGRVSTYTYDPFNRRTSKTVDGKTIEFIWQGSKLIVECSDKDTVWRSYLYEPGTFRPLALVEGNAKKNQKIRTYWYQNDHLGTPHSLTDSLGGLVYSCSYNAYGQVQTETQHQQEERGLRVETNLRFQGQYADEETGLFYNLNRYYDPALGRYLTADPIKLVGGLNSYVYVDGNPVNWVDPLGLKGMPGSETKPTGDRSPEPKVRLPRTNGHWEGEPGNGNWYSDLPEVNEVTGGEPIPFKNGRPDFSKWSFSDIEFEPGLLDGSNRDFSAVYVKVKDAMSLPTNNSARNYLRSKGITPHHLSDTVIQLLPTKLHGKIPHIGSASDMRNGG</sequence>
<dbReference type="STRING" id="1111728.GCA_000427805_03754"/>
<dbReference type="OrthoDB" id="6043530at2"/>
<accession>A0A2C6DSG2</accession>
<keyword evidence="6" id="KW-1185">Reference proteome</keyword>
<evidence type="ECO:0000259" key="3">
    <source>
        <dbReference type="Pfam" id="PF20148"/>
    </source>
</evidence>
<feature type="domain" description="Teneurin-like YD-shell" evidence="4">
    <location>
        <begin position="578"/>
        <end position="744"/>
    </location>
</feature>
<feature type="region of interest" description="Disordered" evidence="2">
    <location>
        <begin position="1150"/>
        <end position="1185"/>
    </location>
</feature>
<organism evidence="5 6">
    <name type="scientific">Budvicia aquatica</name>
    <dbReference type="NCBI Taxonomy" id="82979"/>
    <lineage>
        <taxon>Bacteria</taxon>
        <taxon>Pseudomonadati</taxon>
        <taxon>Pseudomonadota</taxon>
        <taxon>Gammaproteobacteria</taxon>
        <taxon>Enterobacterales</taxon>
        <taxon>Budviciaceae</taxon>
        <taxon>Budvicia</taxon>
    </lineage>
</organism>
<evidence type="ECO:0000313" key="5">
    <source>
        <dbReference type="EMBL" id="PHI31272.1"/>
    </source>
</evidence>